<dbReference type="RefSeq" id="XP_065671391.1">
    <property type="nucleotide sequence ID" value="XM_065815319.1"/>
</dbReference>
<keyword evidence="1" id="KW-0732">Signal</keyword>
<organism evidence="2 3">
    <name type="scientific">Hydra vulgaris</name>
    <name type="common">Hydra</name>
    <name type="synonym">Hydra attenuata</name>
    <dbReference type="NCBI Taxonomy" id="6087"/>
    <lineage>
        <taxon>Eukaryota</taxon>
        <taxon>Metazoa</taxon>
        <taxon>Cnidaria</taxon>
        <taxon>Hydrozoa</taxon>
        <taxon>Hydroidolina</taxon>
        <taxon>Anthoathecata</taxon>
        <taxon>Aplanulata</taxon>
        <taxon>Hydridae</taxon>
        <taxon>Hydra</taxon>
    </lineage>
</organism>
<keyword evidence="2" id="KW-1185">Reference proteome</keyword>
<reference evidence="3" key="1">
    <citation type="submission" date="2025-08" db="UniProtKB">
        <authorList>
            <consortium name="RefSeq"/>
        </authorList>
    </citation>
    <scope>IDENTIFICATION</scope>
</reference>
<protein>
    <submittedName>
        <fullName evidence="3">Uncharacterized protein LOC136089348</fullName>
    </submittedName>
</protein>
<proteinExistence type="predicted"/>
<dbReference type="InterPro" id="IPR045860">
    <property type="entry name" value="Snake_toxin-like_sf"/>
</dbReference>
<dbReference type="GeneID" id="136089348"/>
<dbReference type="SUPFAM" id="SSF57302">
    <property type="entry name" value="Snake toxin-like"/>
    <property type="match status" value="1"/>
</dbReference>
<gene>
    <name evidence="3" type="primary">LOC136089348</name>
</gene>
<evidence type="ECO:0000313" key="3">
    <source>
        <dbReference type="RefSeq" id="XP_065671391.1"/>
    </source>
</evidence>
<feature type="chain" id="PRO_5045271395" evidence="1">
    <location>
        <begin position="18"/>
        <end position="152"/>
    </location>
</feature>
<dbReference type="Proteomes" id="UP001652625">
    <property type="component" value="Chromosome 13"/>
</dbReference>
<feature type="signal peptide" evidence="1">
    <location>
        <begin position="1"/>
        <end position="17"/>
    </location>
</feature>
<evidence type="ECO:0000256" key="1">
    <source>
        <dbReference type="SAM" id="SignalP"/>
    </source>
</evidence>
<sequence>MHIIGIVILMIVKEGYGLQCYNEPLHNGTQDVQVSLETCVGSQNLCATLILNSYESSSVERRCISGYFIPCSLQCTFFYSSYPYCQASCCDTDLCNSNATQLSTQTTTSIPRVLSTRHYTTPNKPTPMTTISKILHFLSEIFSKIAKIFFKH</sequence>
<name>A0ABM4DAL5_HYDVU</name>
<accession>A0ABM4DAL5</accession>
<evidence type="ECO:0000313" key="2">
    <source>
        <dbReference type="Proteomes" id="UP001652625"/>
    </source>
</evidence>